<comment type="domain">
    <text evidence="13">The last Arg residue of the ACP-binding site is essential for the weak association between ACP/AcpP and FabH.</text>
</comment>
<keyword evidence="11 13" id="KW-0012">Acyltransferase</keyword>
<dbReference type="SUPFAM" id="SSF53901">
    <property type="entry name" value="Thiolase-like"/>
    <property type="match status" value="1"/>
</dbReference>
<evidence type="ECO:0000256" key="13">
    <source>
        <dbReference type="HAMAP-Rule" id="MF_01815"/>
    </source>
</evidence>
<comment type="subunit">
    <text evidence="13">Homodimer.</text>
</comment>
<dbReference type="RefSeq" id="WP_045808836.1">
    <property type="nucleotide sequence ID" value="NZ_LANX01000001.1"/>
</dbReference>
<evidence type="ECO:0000256" key="8">
    <source>
        <dbReference type="ARBA" id="ARBA00023098"/>
    </source>
</evidence>
<name>A0A0F3NLV3_9RICK</name>
<evidence type="ECO:0000313" key="17">
    <source>
        <dbReference type="Proteomes" id="UP000033562"/>
    </source>
</evidence>
<dbReference type="GO" id="GO:0044550">
    <property type="term" value="P:secondary metabolite biosynthetic process"/>
    <property type="evidence" value="ECO:0007669"/>
    <property type="project" value="TreeGrafter"/>
</dbReference>
<feature type="domain" description="Beta-ketoacyl-[acyl-carrier-protein] synthase III C-terminal" evidence="14">
    <location>
        <begin position="232"/>
        <end position="319"/>
    </location>
</feature>
<evidence type="ECO:0000256" key="7">
    <source>
        <dbReference type="ARBA" id="ARBA00022832"/>
    </source>
</evidence>
<proteinExistence type="inferred from homology"/>
<comment type="caution">
    <text evidence="16">The sequence shown here is derived from an EMBL/GenBank/DDBJ whole genome shotgun (WGS) entry which is preliminary data.</text>
</comment>
<evidence type="ECO:0000256" key="6">
    <source>
        <dbReference type="ARBA" id="ARBA00022679"/>
    </source>
</evidence>
<feature type="region of interest" description="ACP-binding" evidence="13">
    <location>
        <begin position="247"/>
        <end position="251"/>
    </location>
</feature>
<keyword evidence="17" id="KW-1185">Reference proteome</keyword>
<comment type="pathway">
    <text evidence="1 13">Lipid metabolism; fatty acid biosynthesis.</text>
</comment>
<comment type="subcellular location">
    <subcellularLocation>
        <location evidence="13">Cytoplasm</location>
    </subcellularLocation>
</comment>
<dbReference type="PANTHER" id="PTHR34069:SF2">
    <property type="entry name" value="BETA-KETOACYL-[ACYL-CARRIER-PROTEIN] SYNTHASE III"/>
    <property type="match status" value="1"/>
</dbReference>
<evidence type="ECO:0000259" key="14">
    <source>
        <dbReference type="Pfam" id="PF08541"/>
    </source>
</evidence>
<protein>
    <recommendedName>
        <fullName evidence="3 13">Beta-ketoacyl-[acyl-carrier-protein] synthase III</fullName>
        <shortName evidence="13">Beta-ketoacyl-ACP synthase III</shortName>
        <shortName evidence="13">KAS III</shortName>
        <ecNumber evidence="3 13">2.3.1.180</ecNumber>
    </recommendedName>
    <alternativeName>
        <fullName evidence="13">3-oxoacyl-[acyl-carrier-protein] synthase 3</fullName>
    </alternativeName>
    <alternativeName>
        <fullName evidence="13">3-oxoacyl-[acyl-carrier-protein] synthase III</fullName>
    </alternativeName>
</protein>
<feature type="active site" evidence="13">
    <location>
        <position position="246"/>
    </location>
</feature>
<dbReference type="Proteomes" id="UP000033562">
    <property type="component" value="Unassembled WGS sequence"/>
</dbReference>
<comment type="similarity">
    <text evidence="2 13">Belongs to the thiolase-like superfamily. FabH family.</text>
</comment>
<comment type="catalytic activity">
    <reaction evidence="12">
        <text>malonyl-[ACP] + acetyl-CoA + H(+) = 3-oxobutanoyl-[ACP] + CO2 + CoA</text>
        <dbReference type="Rhea" id="RHEA:12080"/>
        <dbReference type="Rhea" id="RHEA-COMP:9623"/>
        <dbReference type="Rhea" id="RHEA-COMP:9625"/>
        <dbReference type="ChEBI" id="CHEBI:15378"/>
        <dbReference type="ChEBI" id="CHEBI:16526"/>
        <dbReference type="ChEBI" id="CHEBI:57287"/>
        <dbReference type="ChEBI" id="CHEBI:57288"/>
        <dbReference type="ChEBI" id="CHEBI:78449"/>
        <dbReference type="ChEBI" id="CHEBI:78450"/>
        <dbReference type="EC" id="2.3.1.180"/>
    </reaction>
    <physiologicalReaction direction="left-to-right" evidence="12">
        <dbReference type="Rhea" id="RHEA:12081"/>
    </physiologicalReaction>
</comment>
<gene>
    <name evidence="13 16" type="primary">fabH</name>
    <name evidence="16" type="ORF">NLO413_0399</name>
</gene>
<dbReference type="InterPro" id="IPR013751">
    <property type="entry name" value="ACP_syn_III_N"/>
</dbReference>
<keyword evidence="8 13" id="KW-0443">Lipid metabolism</keyword>
<evidence type="ECO:0000256" key="3">
    <source>
        <dbReference type="ARBA" id="ARBA00012333"/>
    </source>
</evidence>
<keyword evidence="9 13" id="KW-0275">Fatty acid biosynthesis</keyword>
<keyword evidence="10 13" id="KW-0511">Multifunctional enzyme</keyword>
<evidence type="ECO:0000256" key="11">
    <source>
        <dbReference type="ARBA" id="ARBA00023315"/>
    </source>
</evidence>
<comment type="function">
    <text evidence="13">Catalyzes the condensation reaction of fatty acid synthesis by the addition to an acyl acceptor of two carbons from malonyl-ACP. Catalyzes the first condensation reaction which initiates fatty acid synthesis and may therefore play a role in governing the total rate of fatty acid production. Possesses both acetoacetyl-ACP synthase and acetyl transacylase activities. Its substrate specificity determines the biosynthesis of branched-chain and/or straight-chain of fatty acids.</text>
</comment>
<dbReference type="UniPathway" id="UPA00094"/>
<keyword evidence="7 13" id="KW-0276">Fatty acid metabolism</keyword>
<dbReference type="FunFam" id="3.40.47.10:FF:000004">
    <property type="entry name" value="3-oxoacyl-[acyl-carrier-protein] synthase 3"/>
    <property type="match status" value="1"/>
</dbReference>
<evidence type="ECO:0000256" key="2">
    <source>
        <dbReference type="ARBA" id="ARBA00008642"/>
    </source>
</evidence>
<sequence length="319" mass="33885">MKKSALLGMGAYLPEKVVTNFDVSMLVDTSDEWIVKRTGIKERRIAKDGETTSGMAILAAKKALLDARVVENDIDLIIVATTTPDKTFPSCATLIQSELKCKNAFAFDIQAVCSGFIYAISVADNFIKSGQIKTALVIGAETMSKIVNWQDKSTCILFGDGAGAVVINDSGNASTGIISTLLRSDGTLNDLLYTSGGVASTGTAGIIHMKGTIVFEHAIEKLTSIISDILLRNSICVDDIDLFIPHQANVRIINLVAKKLGISHEKIVISIDKHANTSAASVPLALCEAKNDDKLKSGSLILLATIGGGLTWGACLIRM</sequence>
<keyword evidence="6 13" id="KW-0808">Transferase</keyword>
<evidence type="ECO:0000256" key="12">
    <source>
        <dbReference type="ARBA" id="ARBA00051096"/>
    </source>
</evidence>
<dbReference type="InterPro" id="IPR016039">
    <property type="entry name" value="Thiolase-like"/>
</dbReference>
<dbReference type="CDD" id="cd00830">
    <property type="entry name" value="KAS_III"/>
    <property type="match status" value="1"/>
</dbReference>
<dbReference type="Pfam" id="PF08541">
    <property type="entry name" value="ACP_syn_III_C"/>
    <property type="match status" value="1"/>
</dbReference>
<feature type="active site" evidence="13">
    <location>
        <position position="276"/>
    </location>
</feature>
<dbReference type="Gene3D" id="3.40.47.10">
    <property type="match status" value="1"/>
</dbReference>
<dbReference type="GO" id="GO:0004315">
    <property type="term" value="F:3-oxoacyl-[acyl-carrier-protein] synthase activity"/>
    <property type="evidence" value="ECO:0007669"/>
    <property type="project" value="InterPro"/>
</dbReference>
<dbReference type="PATRIC" id="fig|1359163.3.peg.389"/>
<keyword evidence="4 13" id="KW-0963">Cytoplasm</keyword>
<evidence type="ECO:0000259" key="15">
    <source>
        <dbReference type="Pfam" id="PF08545"/>
    </source>
</evidence>
<feature type="active site" evidence="13">
    <location>
        <position position="113"/>
    </location>
</feature>
<dbReference type="GO" id="GO:0033818">
    <property type="term" value="F:beta-ketoacyl-acyl-carrier-protein synthase III activity"/>
    <property type="evidence" value="ECO:0007669"/>
    <property type="project" value="UniProtKB-UniRule"/>
</dbReference>
<dbReference type="OrthoDB" id="9815506at2"/>
<organism evidence="16 17">
    <name type="scientific">Candidatus Neoehrlichia procyonis str. RAC413</name>
    <dbReference type="NCBI Taxonomy" id="1359163"/>
    <lineage>
        <taxon>Bacteria</taxon>
        <taxon>Pseudomonadati</taxon>
        <taxon>Pseudomonadota</taxon>
        <taxon>Alphaproteobacteria</taxon>
        <taxon>Rickettsiales</taxon>
        <taxon>Anaplasmataceae</taxon>
        <taxon>Candidatus Neoehrlichia</taxon>
    </lineage>
</organism>
<evidence type="ECO:0000256" key="1">
    <source>
        <dbReference type="ARBA" id="ARBA00005194"/>
    </source>
</evidence>
<dbReference type="NCBIfam" id="NF006829">
    <property type="entry name" value="PRK09352.1"/>
    <property type="match status" value="1"/>
</dbReference>
<accession>A0A0F3NLV3</accession>
<evidence type="ECO:0000256" key="9">
    <source>
        <dbReference type="ARBA" id="ARBA00023160"/>
    </source>
</evidence>
<dbReference type="AlphaFoldDB" id="A0A0F3NLV3"/>
<dbReference type="GO" id="GO:0006633">
    <property type="term" value="P:fatty acid biosynthetic process"/>
    <property type="evidence" value="ECO:0007669"/>
    <property type="project" value="UniProtKB-UniRule"/>
</dbReference>
<dbReference type="GO" id="GO:0005737">
    <property type="term" value="C:cytoplasm"/>
    <property type="evidence" value="ECO:0007669"/>
    <property type="project" value="UniProtKB-SubCell"/>
</dbReference>
<dbReference type="EMBL" id="LANX01000001">
    <property type="protein sequence ID" value="KJV69025.1"/>
    <property type="molecule type" value="Genomic_DNA"/>
</dbReference>
<evidence type="ECO:0000256" key="4">
    <source>
        <dbReference type="ARBA" id="ARBA00022490"/>
    </source>
</evidence>
<dbReference type="STRING" id="1359163.NLO413_0399"/>
<dbReference type="NCBIfam" id="TIGR00747">
    <property type="entry name" value="fabH"/>
    <property type="match status" value="1"/>
</dbReference>
<evidence type="ECO:0000256" key="10">
    <source>
        <dbReference type="ARBA" id="ARBA00023268"/>
    </source>
</evidence>
<keyword evidence="5 13" id="KW-0444">Lipid biosynthesis</keyword>
<evidence type="ECO:0000313" key="16">
    <source>
        <dbReference type="EMBL" id="KJV69025.1"/>
    </source>
</evidence>
<dbReference type="InterPro" id="IPR013747">
    <property type="entry name" value="ACP_syn_III_C"/>
</dbReference>
<dbReference type="InterPro" id="IPR004655">
    <property type="entry name" value="FabH"/>
</dbReference>
<dbReference type="Pfam" id="PF08545">
    <property type="entry name" value="ACP_syn_III"/>
    <property type="match status" value="1"/>
</dbReference>
<feature type="domain" description="Beta-ketoacyl-[acyl-carrier-protein] synthase III N-terminal" evidence="15">
    <location>
        <begin position="107"/>
        <end position="186"/>
    </location>
</feature>
<dbReference type="PANTHER" id="PTHR34069">
    <property type="entry name" value="3-OXOACYL-[ACYL-CARRIER-PROTEIN] SYNTHASE 3"/>
    <property type="match status" value="1"/>
</dbReference>
<dbReference type="HAMAP" id="MF_01815">
    <property type="entry name" value="FabH"/>
    <property type="match status" value="1"/>
</dbReference>
<reference evidence="16 17" key="1">
    <citation type="submission" date="2015-02" db="EMBL/GenBank/DDBJ databases">
        <title>Genome Sequencing of Rickettsiales.</title>
        <authorList>
            <person name="Daugherty S.C."/>
            <person name="Su Q."/>
            <person name="Abolude K."/>
            <person name="Beier-Sexton M."/>
            <person name="Carlyon J.A."/>
            <person name="Carter R."/>
            <person name="Day N.P."/>
            <person name="Dumler S.J."/>
            <person name="Dyachenko V."/>
            <person name="Godinez A."/>
            <person name="Kurtti T.J."/>
            <person name="Lichay M."/>
            <person name="Mullins K.E."/>
            <person name="Ott S."/>
            <person name="Pappas-Brown V."/>
            <person name="Paris D.H."/>
            <person name="Patel P."/>
            <person name="Richards A.L."/>
            <person name="Sadzewicz L."/>
            <person name="Sears K."/>
            <person name="Seidman D."/>
            <person name="Sengamalay N."/>
            <person name="Stenos J."/>
            <person name="Tallon L.J."/>
            <person name="Vincent G."/>
            <person name="Fraser C.M."/>
            <person name="Munderloh U."/>
            <person name="Dunning-Hotopp J.C."/>
        </authorList>
    </citation>
    <scope>NUCLEOTIDE SEQUENCE [LARGE SCALE GENOMIC DNA]</scope>
    <source>
        <strain evidence="16 17">RAC413</strain>
    </source>
</reference>
<evidence type="ECO:0000256" key="5">
    <source>
        <dbReference type="ARBA" id="ARBA00022516"/>
    </source>
</evidence>
<dbReference type="EC" id="2.3.1.180" evidence="3 13"/>